<accession>K1PBM1</accession>
<feature type="compositionally biased region" description="Basic and acidic residues" evidence="1">
    <location>
        <begin position="23"/>
        <end position="46"/>
    </location>
</feature>
<organism evidence="2">
    <name type="scientific">Magallana gigas</name>
    <name type="common">Pacific oyster</name>
    <name type="synonym">Crassostrea gigas</name>
    <dbReference type="NCBI Taxonomy" id="29159"/>
    <lineage>
        <taxon>Eukaryota</taxon>
        <taxon>Metazoa</taxon>
        <taxon>Spiralia</taxon>
        <taxon>Lophotrochozoa</taxon>
        <taxon>Mollusca</taxon>
        <taxon>Bivalvia</taxon>
        <taxon>Autobranchia</taxon>
        <taxon>Pteriomorphia</taxon>
        <taxon>Ostreida</taxon>
        <taxon>Ostreoidea</taxon>
        <taxon>Ostreidae</taxon>
        <taxon>Magallana</taxon>
    </lineage>
</organism>
<gene>
    <name evidence="2" type="ORF">CGI_10010612</name>
</gene>
<evidence type="ECO:0000313" key="2">
    <source>
        <dbReference type="EMBL" id="EKC18888.1"/>
    </source>
</evidence>
<dbReference type="EMBL" id="JH816826">
    <property type="protein sequence ID" value="EKC18888.1"/>
    <property type="molecule type" value="Genomic_DNA"/>
</dbReference>
<feature type="compositionally biased region" description="Basic and acidic residues" evidence="1">
    <location>
        <begin position="1"/>
        <end position="13"/>
    </location>
</feature>
<dbReference type="AlphaFoldDB" id="K1PBM1"/>
<evidence type="ECO:0000256" key="1">
    <source>
        <dbReference type="SAM" id="MobiDB-lite"/>
    </source>
</evidence>
<proteinExistence type="predicted"/>
<dbReference type="HOGENOM" id="CLU_1519331_0_0_1"/>
<dbReference type="InParanoid" id="K1PBM1"/>
<sequence>MPGSEWHDQKVSDPLDPLYKRRSGSEPRDLGIFRHPHNIRDPESTRPTDLSSGLGVPDVVTMVTRERIPIVCTESMPGSPKDSRDCGMKFTAYPSHSSCSLTIGNRHFICDTQKNVTDGTLDCSSTDYNPASNMQGDNNEANGKSPLSGSPMLLVCLVVLLLTCRLDYGDVFLELNV</sequence>
<reference evidence="2" key="1">
    <citation type="journal article" date="2012" name="Nature">
        <title>The oyster genome reveals stress adaptation and complexity of shell formation.</title>
        <authorList>
            <person name="Zhang G."/>
            <person name="Fang X."/>
            <person name="Guo X."/>
            <person name="Li L."/>
            <person name="Luo R."/>
            <person name="Xu F."/>
            <person name="Yang P."/>
            <person name="Zhang L."/>
            <person name="Wang X."/>
            <person name="Qi H."/>
            <person name="Xiong Z."/>
            <person name="Que H."/>
            <person name="Xie Y."/>
            <person name="Holland P.W."/>
            <person name="Paps J."/>
            <person name="Zhu Y."/>
            <person name="Wu F."/>
            <person name="Chen Y."/>
            <person name="Wang J."/>
            <person name="Peng C."/>
            <person name="Meng J."/>
            <person name="Yang L."/>
            <person name="Liu J."/>
            <person name="Wen B."/>
            <person name="Zhang N."/>
            <person name="Huang Z."/>
            <person name="Zhu Q."/>
            <person name="Feng Y."/>
            <person name="Mount A."/>
            <person name="Hedgecock D."/>
            <person name="Xu Z."/>
            <person name="Liu Y."/>
            <person name="Domazet-Loso T."/>
            <person name="Du Y."/>
            <person name="Sun X."/>
            <person name="Zhang S."/>
            <person name="Liu B."/>
            <person name="Cheng P."/>
            <person name="Jiang X."/>
            <person name="Li J."/>
            <person name="Fan D."/>
            <person name="Wang W."/>
            <person name="Fu W."/>
            <person name="Wang T."/>
            <person name="Wang B."/>
            <person name="Zhang J."/>
            <person name="Peng Z."/>
            <person name="Li Y."/>
            <person name="Li N."/>
            <person name="Wang J."/>
            <person name="Chen M."/>
            <person name="He Y."/>
            <person name="Tan F."/>
            <person name="Song X."/>
            <person name="Zheng Q."/>
            <person name="Huang R."/>
            <person name="Yang H."/>
            <person name="Du X."/>
            <person name="Chen L."/>
            <person name="Yang M."/>
            <person name="Gaffney P.M."/>
            <person name="Wang S."/>
            <person name="Luo L."/>
            <person name="She Z."/>
            <person name="Ming Y."/>
            <person name="Huang W."/>
            <person name="Zhang S."/>
            <person name="Huang B."/>
            <person name="Zhang Y."/>
            <person name="Qu T."/>
            <person name="Ni P."/>
            <person name="Miao G."/>
            <person name="Wang J."/>
            <person name="Wang Q."/>
            <person name="Steinberg C.E."/>
            <person name="Wang H."/>
            <person name="Li N."/>
            <person name="Qian L."/>
            <person name="Zhang G."/>
            <person name="Li Y."/>
            <person name="Yang H."/>
            <person name="Liu X."/>
            <person name="Wang J."/>
            <person name="Yin Y."/>
            <person name="Wang J."/>
        </authorList>
    </citation>
    <scope>NUCLEOTIDE SEQUENCE [LARGE SCALE GENOMIC DNA]</scope>
    <source>
        <strain evidence="2">05x7-T-G4-1.051#20</strain>
    </source>
</reference>
<protein>
    <submittedName>
        <fullName evidence="2">Uncharacterized protein</fullName>
    </submittedName>
</protein>
<feature type="region of interest" description="Disordered" evidence="1">
    <location>
        <begin position="1"/>
        <end position="55"/>
    </location>
</feature>
<name>K1PBM1_MAGGI</name>